<gene>
    <name evidence="1" type="ORF">AUJ22_01750</name>
</gene>
<evidence type="ECO:0000313" key="1">
    <source>
        <dbReference type="EMBL" id="OIO29241.1"/>
    </source>
</evidence>
<comment type="caution">
    <text evidence="1">The sequence shown here is derived from an EMBL/GenBank/DDBJ whole genome shotgun (WGS) entry which is preliminary data.</text>
</comment>
<evidence type="ECO:0000313" key="2">
    <source>
        <dbReference type="Proteomes" id="UP000185769"/>
    </source>
</evidence>
<dbReference type="Proteomes" id="UP000185769">
    <property type="component" value="Unassembled WGS sequence"/>
</dbReference>
<reference evidence="1 2" key="1">
    <citation type="journal article" date="2016" name="Environ. Microbiol.">
        <title>Genomic resolution of a cold subsurface aquifer community provides metabolic insights for novel microbes adapted to high CO concentrations.</title>
        <authorList>
            <person name="Probst A.J."/>
            <person name="Castelle C.J."/>
            <person name="Singh A."/>
            <person name="Brown C.T."/>
            <person name="Anantharaman K."/>
            <person name="Sharon I."/>
            <person name="Hug L.A."/>
            <person name="Burstein D."/>
            <person name="Emerson J.B."/>
            <person name="Thomas B.C."/>
            <person name="Banfield J.F."/>
        </authorList>
    </citation>
    <scope>NUCLEOTIDE SEQUENCE [LARGE SCALE GENOMIC DNA]</scope>
    <source>
        <strain evidence="1">CG1_02_31_12</strain>
    </source>
</reference>
<protein>
    <submittedName>
        <fullName evidence="1">Uncharacterized protein</fullName>
    </submittedName>
</protein>
<accession>A0A1J4V1R0</accession>
<dbReference type="EMBL" id="MNVM01000029">
    <property type="protein sequence ID" value="OIO29241.1"/>
    <property type="molecule type" value="Genomic_DNA"/>
</dbReference>
<sequence>MTYKIKSLYLRRKKERSVLMYNLFFFVNFLSEEIKTFSFNSDEQVLEEVRGKSGELYKEISEEEILKEDFLFSKKVCYFFISGFVLNRTNFFKNRINTKKEIKRKERGHYFVKVER</sequence>
<dbReference type="AlphaFoldDB" id="A0A1J4V1R0"/>
<dbReference type="STRING" id="1805280.AUJ22_01750"/>
<proteinExistence type="predicted"/>
<organism evidence="1 2">
    <name type="scientific">Candidatus Nomurabacteria bacterium CG1_02_31_12</name>
    <dbReference type="NCBI Taxonomy" id="1805280"/>
    <lineage>
        <taxon>Bacteria</taxon>
        <taxon>Candidatus Nomuraibacteriota</taxon>
    </lineage>
</organism>
<name>A0A1J4V1R0_9BACT</name>